<keyword evidence="19" id="KW-1185">Reference proteome</keyword>
<evidence type="ECO:0000313" key="18">
    <source>
        <dbReference type="Ensembl" id="ENSCCRP00000178074.1"/>
    </source>
</evidence>
<evidence type="ECO:0000256" key="8">
    <source>
        <dbReference type="ARBA" id="ARBA00022958"/>
    </source>
</evidence>
<dbReference type="PANTHER" id="PTHR47735:SF8">
    <property type="entry name" value="POTASSIUM VOLTAGE-GATED CHANNEL SUBFAMILY KQT MEMBER 5"/>
    <property type="match status" value="1"/>
</dbReference>
<evidence type="ECO:0000256" key="3">
    <source>
        <dbReference type="ARBA" id="ARBA00022475"/>
    </source>
</evidence>
<dbReference type="GO" id="GO:0008076">
    <property type="term" value="C:voltage-gated potassium channel complex"/>
    <property type="evidence" value="ECO:0007669"/>
    <property type="project" value="TreeGrafter"/>
</dbReference>
<name>A0A9J8D7G8_CYPCA</name>
<dbReference type="PRINTS" id="PR01459">
    <property type="entry name" value="KCNQCHANNEL"/>
</dbReference>
<feature type="region of interest" description="Disordered" evidence="14">
    <location>
        <begin position="45"/>
        <end position="70"/>
    </location>
</feature>
<evidence type="ECO:0000259" key="17">
    <source>
        <dbReference type="Pfam" id="PF03520"/>
    </source>
</evidence>
<feature type="region of interest" description="Disordered" evidence="14">
    <location>
        <begin position="679"/>
        <end position="703"/>
    </location>
</feature>
<evidence type="ECO:0000256" key="11">
    <source>
        <dbReference type="ARBA" id="ARBA00023136"/>
    </source>
</evidence>
<feature type="domain" description="Potassium channel voltage dependent KCNQ C-terminal" evidence="17">
    <location>
        <begin position="432"/>
        <end position="619"/>
    </location>
</feature>
<dbReference type="PANTHER" id="PTHR47735">
    <property type="entry name" value="POTASSIUM VOLTAGE-GATED CHANNEL SUBFAMILY KQT MEMBER 4"/>
    <property type="match status" value="1"/>
</dbReference>
<dbReference type="Gene3D" id="1.10.287.70">
    <property type="match status" value="1"/>
</dbReference>
<dbReference type="AlphaFoldDB" id="A0A9J8D7G8"/>
<evidence type="ECO:0000256" key="7">
    <source>
        <dbReference type="ARBA" id="ARBA00022882"/>
    </source>
</evidence>
<dbReference type="FunFam" id="1.20.120.350:FF:000017">
    <property type="entry name" value="potassium voltage-gated channel subfamily KQT member 1"/>
    <property type="match status" value="1"/>
</dbReference>
<evidence type="ECO:0000256" key="15">
    <source>
        <dbReference type="SAM" id="Phobius"/>
    </source>
</evidence>
<feature type="compositionally biased region" description="Polar residues" evidence="14">
    <location>
        <begin position="693"/>
        <end position="703"/>
    </location>
</feature>
<dbReference type="Proteomes" id="UP001108240">
    <property type="component" value="Unplaced"/>
</dbReference>
<dbReference type="SUPFAM" id="SSF81324">
    <property type="entry name" value="Voltage-gated potassium channels"/>
    <property type="match status" value="1"/>
</dbReference>
<keyword evidence="5 15" id="KW-0812">Transmembrane</keyword>
<comment type="subcellular location">
    <subcellularLocation>
        <location evidence="1">Cell membrane</location>
        <topology evidence="1">Multi-pass membrane protein</topology>
    </subcellularLocation>
</comment>
<feature type="compositionally biased region" description="Low complexity" evidence="14">
    <location>
        <begin position="48"/>
        <end position="61"/>
    </location>
</feature>
<feature type="region of interest" description="Disordered" evidence="14">
    <location>
        <begin position="388"/>
        <end position="451"/>
    </location>
</feature>
<evidence type="ECO:0000256" key="5">
    <source>
        <dbReference type="ARBA" id="ARBA00022692"/>
    </source>
</evidence>
<feature type="compositionally biased region" description="Polar residues" evidence="14">
    <location>
        <begin position="872"/>
        <end position="918"/>
    </location>
</feature>
<reference evidence="18" key="1">
    <citation type="submission" date="2025-08" db="UniProtKB">
        <authorList>
            <consortium name="Ensembl"/>
        </authorList>
    </citation>
    <scope>IDENTIFICATION</scope>
</reference>
<evidence type="ECO:0000256" key="6">
    <source>
        <dbReference type="ARBA" id="ARBA00022826"/>
    </source>
</evidence>
<keyword evidence="3" id="KW-1003">Cell membrane</keyword>
<evidence type="ECO:0000256" key="2">
    <source>
        <dbReference type="ARBA" id="ARBA00022448"/>
    </source>
</evidence>
<evidence type="ECO:0000256" key="9">
    <source>
        <dbReference type="ARBA" id="ARBA00022989"/>
    </source>
</evidence>
<evidence type="ECO:0000256" key="1">
    <source>
        <dbReference type="ARBA" id="ARBA00004651"/>
    </source>
</evidence>
<feature type="transmembrane region" description="Helical" evidence="15">
    <location>
        <begin position="187"/>
        <end position="206"/>
    </location>
</feature>
<evidence type="ECO:0000256" key="14">
    <source>
        <dbReference type="SAM" id="MobiDB-lite"/>
    </source>
</evidence>
<feature type="transmembrane region" description="Helical" evidence="15">
    <location>
        <begin position="146"/>
        <end position="166"/>
    </location>
</feature>
<keyword evidence="2" id="KW-0813">Transport</keyword>
<keyword evidence="9 15" id="KW-1133">Transmembrane helix</keyword>
<dbReference type="GeneTree" id="ENSGT00940000155933"/>
<feature type="transmembrane region" description="Helical" evidence="15">
    <location>
        <begin position="311"/>
        <end position="337"/>
    </location>
</feature>
<reference evidence="18" key="2">
    <citation type="submission" date="2025-09" db="UniProtKB">
        <authorList>
            <consortium name="Ensembl"/>
        </authorList>
    </citation>
    <scope>IDENTIFICATION</scope>
</reference>
<organism evidence="18 19">
    <name type="scientific">Cyprinus carpio carpio</name>
    <dbReference type="NCBI Taxonomy" id="630221"/>
    <lineage>
        <taxon>Eukaryota</taxon>
        <taxon>Metazoa</taxon>
        <taxon>Chordata</taxon>
        <taxon>Craniata</taxon>
        <taxon>Vertebrata</taxon>
        <taxon>Euteleostomi</taxon>
        <taxon>Actinopterygii</taxon>
        <taxon>Neopterygii</taxon>
        <taxon>Teleostei</taxon>
        <taxon>Ostariophysi</taxon>
        <taxon>Cypriniformes</taxon>
        <taxon>Cyprinidae</taxon>
        <taxon>Cyprininae</taxon>
        <taxon>Cyprinus</taxon>
    </lineage>
</organism>
<keyword evidence="6" id="KW-0631">Potassium channel</keyword>
<dbReference type="PRINTS" id="PR00169">
    <property type="entry name" value="KCHANNEL"/>
</dbReference>
<feature type="domain" description="Ion transport" evidence="16">
    <location>
        <begin position="112"/>
        <end position="340"/>
    </location>
</feature>
<dbReference type="InterPro" id="IPR005821">
    <property type="entry name" value="Ion_trans_dom"/>
</dbReference>
<dbReference type="InterPro" id="IPR027359">
    <property type="entry name" value="Volt_channel_dom_sf"/>
</dbReference>
<evidence type="ECO:0000256" key="13">
    <source>
        <dbReference type="ARBA" id="ARBA00034430"/>
    </source>
</evidence>
<keyword evidence="8" id="KW-0630">Potassium</keyword>
<dbReference type="InterPro" id="IPR013821">
    <property type="entry name" value="K_chnl_volt-dep_KCNQ_C"/>
</dbReference>
<dbReference type="Pfam" id="PF00520">
    <property type="entry name" value="Ion_trans"/>
    <property type="match status" value="1"/>
</dbReference>
<evidence type="ECO:0000256" key="4">
    <source>
        <dbReference type="ARBA" id="ARBA00022538"/>
    </source>
</evidence>
<proteinExistence type="predicted"/>
<keyword evidence="7" id="KW-0851">Voltage-gated channel</keyword>
<keyword evidence="10" id="KW-0406">Ion transport</keyword>
<keyword evidence="11 15" id="KW-0472">Membrane</keyword>
<dbReference type="Pfam" id="PF03520">
    <property type="entry name" value="KCNQ_channel"/>
    <property type="match status" value="1"/>
</dbReference>
<feature type="compositionally biased region" description="Polar residues" evidence="14">
    <location>
        <begin position="416"/>
        <end position="427"/>
    </location>
</feature>
<dbReference type="Ensembl" id="ENSCCRT00000157878.1">
    <property type="protein sequence ID" value="ENSCCRP00000178074.1"/>
    <property type="gene ID" value="ENSCCRG00000060865.1"/>
</dbReference>
<keyword evidence="4" id="KW-0633">Potassium transport</keyword>
<feature type="region of interest" description="Disordered" evidence="14">
    <location>
        <begin position="872"/>
        <end position="926"/>
    </location>
</feature>
<evidence type="ECO:0000256" key="10">
    <source>
        <dbReference type="ARBA" id="ARBA00023065"/>
    </source>
</evidence>
<accession>A0A9J8D7G8</accession>
<evidence type="ECO:0000259" key="16">
    <source>
        <dbReference type="Pfam" id="PF00520"/>
    </source>
</evidence>
<dbReference type="FunFam" id="1.10.287.70:FF:000016">
    <property type="entry name" value="Putative potassium voltage-gated channel subfamily KQT member 2"/>
    <property type="match status" value="1"/>
</dbReference>
<dbReference type="GO" id="GO:0005249">
    <property type="term" value="F:voltage-gated potassium channel activity"/>
    <property type="evidence" value="ECO:0007669"/>
    <property type="project" value="InterPro"/>
</dbReference>
<feature type="transmembrane region" description="Helical" evidence="15">
    <location>
        <begin position="254"/>
        <end position="273"/>
    </location>
</feature>
<evidence type="ECO:0000256" key="12">
    <source>
        <dbReference type="ARBA" id="ARBA00023303"/>
    </source>
</evidence>
<evidence type="ECO:0000313" key="19">
    <source>
        <dbReference type="Proteomes" id="UP001108240"/>
    </source>
</evidence>
<dbReference type="Gene3D" id="1.20.120.350">
    <property type="entry name" value="Voltage-gated potassium channels. Chain C"/>
    <property type="match status" value="1"/>
</dbReference>
<dbReference type="Gene3D" id="6.10.140.1910">
    <property type="match status" value="2"/>
</dbReference>
<feature type="compositionally biased region" description="Polar residues" evidence="14">
    <location>
        <begin position="439"/>
        <end position="451"/>
    </location>
</feature>
<protein>
    <submittedName>
        <fullName evidence="18">Potassium voltage-gated channel, KQT-like subfamily, member 5b</fullName>
    </submittedName>
</protein>
<feature type="transmembrane region" description="Helical" evidence="15">
    <location>
        <begin position="112"/>
        <end position="134"/>
    </location>
</feature>
<comment type="catalytic activity">
    <reaction evidence="13">
        <text>K(+)(in) = K(+)(out)</text>
        <dbReference type="Rhea" id="RHEA:29463"/>
        <dbReference type="ChEBI" id="CHEBI:29103"/>
    </reaction>
</comment>
<dbReference type="InterPro" id="IPR003937">
    <property type="entry name" value="K_chnl_volt-dep_KCNQ"/>
</dbReference>
<sequence length="926" mass="102180">MPRNHSGDEAGSGLWMNTSPGHHDESYGLHNVECGNRMKNNCSRPEDGLLSASHAGTGASATERERGKQGARLSLLGKPLVYGAQSGRRNARYRRIQNYLYNVLERPRSWAFIYHAFVFVLVFGCLVLSVFSTIPDHQEMASQSLLILEFVMIVVFGLEYIIRIWSAGCCCRYRGWQGRLRFARKPFCVIDIIVLIASVAVVSAGSQSNIFATSALRSLRFLQILRMVRMDRRGGTWKLLGSVVYAHSKELVTAWYIGFLVLIFSSFLVYLVEKEFNKDFATYADALWWGTITLTTIGYGDKTPKTWTGRMLSAGFALLGISFFTLPAGILGSGFALKVQEQHRQKHFEKRRNPAACLIQCVWRSYAADENSVSVATWKPHLKALHTCSPTKKDQGESSTSQKLSFKDRVRMASPRGQSIKSRQTSVIDRRSPGAEISTDGSSPTKVQKSWSFNDRTRFRPSLRLKSQSRSTPEGEANVGADEAFDEKGCHCDMSAEDLPPALKTVIRAVRIMKFHVAKKKFKETLRPYDVKDVIEQYSAGHLDMLCRIKSLQTRVDQILGRGQMPMDKKVREKLLSDGDILEDVSMLGRVCKVERQVQSIETKLDSLLDIYRQVLQKGSSSAFTLSPLPPFGLEETSDYPSTILSKDLSCSSQVSQSICDNHPRALQLILAPSELNLNQNNSTTSSPGLNPASASPFNPSTFQVPSTPCMECPSAQAGHVRSMGPSRSDPTDYSKSCFRGVGMDFGLNSSISCKLQQKTRPSAKEDSSWRRHISMDTEMDPLAPVSPYAPIQGQCSGDRGLGKSLSVQDLMEPVLEGLGVDMHSSQASFSTSVSSSQDSSAGGIEMGVGAWGEADLFISNRDLENSTKTHTQGFNLLSQPPTDASYSSELLRTSNTAGPSHNLASGHTPNTGGNETMNMPHVRLK</sequence>
<keyword evidence="12" id="KW-0407">Ion channel</keyword>